<dbReference type="EMBL" id="BAAAYL010000001">
    <property type="protein sequence ID" value="GAA3372803.1"/>
    <property type="molecule type" value="Genomic_DNA"/>
</dbReference>
<protein>
    <submittedName>
        <fullName evidence="2">Uncharacterized protein</fullName>
    </submittedName>
</protein>
<keyword evidence="3" id="KW-1185">Reference proteome</keyword>
<comment type="caution">
    <text evidence="2">The sequence shown here is derived from an EMBL/GenBank/DDBJ whole genome shotgun (WGS) entry which is preliminary data.</text>
</comment>
<dbReference type="Proteomes" id="UP001499990">
    <property type="component" value="Unassembled WGS sequence"/>
</dbReference>
<gene>
    <name evidence="2" type="ORF">GCM10020367_29800</name>
</gene>
<evidence type="ECO:0000256" key="1">
    <source>
        <dbReference type="SAM" id="MobiDB-lite"/>
    </source>
</evidence>
<feature type="compositionally biased region" description="Gly residues" evidence="1">
    <location>
        <begin position="135"/>
        <end position="154"/>
    </location>
</feature>
<proteinExistence type="predicted"/>
<accession>A0ABP6SC54</accession>
<reference evidence="3" key="1">
    <citation type="journal article" date="2019" name="Int. J. Syst. Evol. Microbiol.">
        <title>The Global Catalogue of Microorganisms (GCM) 10K type strain sequencing project: providing services to taxonomists for standard genome sequencing and annotation.</title>
        <authorList>
            <consortium name="The Broad Institute Genomics Platform"/>
            <consortium name="The Broad Institute Genome Sequencing Center for Infectious Disease"/>
            <person name="Wu L."/>
            <person name="Ma J."/>
        </authorList>
    </citation>
    <scope>NUCLEOTIDE SEQUENCE [LARGE SCALE GENOMIC DNA]</scope>
    <source>
        <strain evidence="3">JCM 9651</strain>
    </source>
</reference>
<organism evidence="2 3">
    <name type="scientific">Streptomyces sannanensis</name>
    <dbReference type="NCBI Taxonomy" id="285536"/>
    <lineage>
        <taxon>Bacteria</taxon>
        <taxon>Bacillati</taxon>
        <taxon>Actinomycetota</taxon>
        <taxon>Actinomycetes</taxon>
        <taxon>Kitasatosporales</taxon>
        <taxon>Streptomycetaceae</taxon>
        <taxon>Streptomyces</taxon>
    </lineage>
</organism>
<evidence type="ECO:0000313" key="2">
    <source>
        <dbReference type="EMBL" id="GAA3372803.1"/>
    </source>
</evidence>
<feature type="region of interest" description="Disordered" evidence="1">
    <location>
        <begin position="124"/>
        <end position="154"/>
    </location>
</feature>
<name>A0ABP6SC54_9ACTN</name>
<sequence length="253" mass="26898">MALFHEAQMQEEVGGFEPYVGFEPRVAAEGHRPVPGGRALGFHDPGAPGQRTERGQGALRVGRLGQGETQRVVAQLLLLQTVRPRVGIARVLLGDDQVEVAGEQPGEGRLRLQLRDVDPQTGMRFTQQGQRSGDQGEGGGLEGGHAEGAGEVGEGGVDLGLGAFQSLEDRLGVGDEYLGLLGQPHPAPDRLQQPDADLRLQLGELLGDRGRAVREGGGDGRERAPVLELTQQTQPVQIEHRAAPTAVGSFRFP</sequence>
<evidence type="ECO:0000313" key="3">
    <source>
        <dbReference type="Proteomes" id="UP001499990"/>
    </source>
</evidence>